<protein>
    <recommendedName>
        <fullName evidence="1">TPR repeat domain-containing protein</fullName>
    </recommendedName>
</protein>
<keyword evidence="3" id="KW-1185">Reference proteome</keyword>
<evidence type="ECO:0000313" key="3">
    <source>
        <dbReference type="Proteomes" id="UP000475545"/>
    </source>
</evidence>
<dbReference type="InterPro" id="IPR057037">
    <property type="entry name" value="TPR_rep_actino"/>
</dbReference>
<evidence type="ECO:0000259" key="1">
    <source>
        <dbReference type="Pfam" id="PF23275"/>
    </source>
</evidence>
<accession>A0A6L7GXI2</accession>
<gene>
    <name evidence="2" type="ORF">GIY30_23920</name>
</gene>
<dbReference type="Pfam" id="PF23275">
    <property type="entry name" value="TPR_23"/>
    <property type="match status" value="1"/>
</dbReference>
<organism evidence="2 3">
    <name type="scientific">Gordonia mangrovi</name>
    <dbReference type="NCBI Taxonomy" id="2665643"/>
    <lineage>
        <taxon>Bacteria</taxon>
        <taxon>Bacillati</taxon>
        <taxon>Actinomycetota</taxon>
        <taxon>Actinomycetes</taxon>
        <taxon>Mycobacteriales</taxon>
        <taxon>Gordoniaceae</taxon>
        <taxon>Gordonia</taxon>
    </lineage>
</organism>
<evidence type="ECO:0000313" key="2">
    <source>
        <dbReference type="EMBL" id="MXP24373.1"/>
    </source>
</evidence>
<feature type="domain" description="TPR repeat" evidence="1">
    <location>
        <begin position="211"/>
        <end position="447"/>
    </location>
</feature>
<name>A0A6L7GXI2_9ACTN</name>
<comment type="caution">
    <text evidence="2">The sequence shown here is derived from an EMBL/GenBank/DDBJ whole genome shotgun (WGS) entry which is preliminary data.</text>
</comment>
<reference evidence="2 3" key="1">
    <citation type="submission" date="2019-11" db="EMBL/GenBank/DDBJ databases">
        <title>Gordonia sp. nov., a novel actinobacterium isolated from mangrove soil in Hainan.</title>
        <authorList>
            <person name="Huang X."/>
            <person name="Xie Y."/>
            <person name="Chu X."/>
            <person name="Xiao K."/>
        </authorList>
    </citation>
    <scope>NUCLEOTIDE SEQUENCE [LARGE SCALE GENOMIC DNA]</scope>
    <source>
        <strain evidence="2 3">HNM0687</strain>
    </source>
</reference>
<dbReference type="EMBL" id="WMBR01000012">
    <property type="protein sequence ID" value="MXP24373.1"/>
    <property type="molecule type" value="Genomic_DNA"/>
</dbReference>
<sequence>MTPTYDQVAAWRPETMSSIAAAVRSLQEGIDAEAPLIGNPVLNLTTNQWKGFSRTAADGRAENESRWLKNVGAKFGDLATSLEDWPPQIRGAMDALKGLKGDAADQGYMLRTGDPGYTVDFVKANAPDGAEFDQGLADSWSSRLLEAAEYADTTVQQASTAVANVLDSISALTPESIAQNSSTIDPSKAAGDARAILSGTATGEQRARFQRATQLTPEQLAKLNRGESIDLSPEQMKYLQLATGAVDVGNGEMSGISAFDSFGSGQGEESLRAGLANGLQVISNANVHSSAGNGGFAMLPQTIKDSVSRPDLVTRTTNGVDLRGVKENSALGRLVQAGDSRYQAGGELDRSLTEVARKYSDAIAWDEQESPRATAGDSFFGSDSGLGAMPAVSAADRAGVEDILAGVGRDKVAVHEAFTGEHGQDFIHDLMTVQWKDDGAAAGAMFSPAGADATVANSADGYDTFRANLTGETMEEVAKFMASKDGYAELMDMPFQGSNGVSIGEANPELTRALAHSLSPYVQEMGGSDDPATLGFDTDGWADPGEEGPGRFEGSERVFSAIATDDEAGKTLLGRASAEVREAAAEYADDPNAGDSGSYLRRAGVLQGLIDQATDISSQEVADDAYERELRDWKMRGSAYDVGSEILKLGTNSMPGSGAVEPLTSSAAQSLKEALIGPAPTPENINPVQTDYTRLHFTIASQVDDLRSQMDDGFVSEYGGWFDDQGSLKSFDWIKSNYDVNKLDSGLEAIVRQLDTSKNSSVGDLRFAYDETRKRE</sequence>
<dbReference type="AlphaFoldDB" id="A0A6L7GXI2"/>
<dbReference type="RefSeq" id="WP_160904573.1">
    <property type="nucleotide sequence ID" value="NZ_CP102850.1"/>
</dbReference>
<proteinExistence type="predicted"/>
<dbReference type="Proteomes" id="UP000475545">
    <property type="component" value="Unassembled WGS sequence"/>
</dbReference>